<organism evidence="1 2">
    <name type="scientific">Armatimonas rosea</name>
    <dbReference type="NCBI Taxonomy" id="685828"/>
    <lineage>
        <taxon>Bacteria</taxon>
        <taxon>Bacillati</taxon>
        <taxon>Armatimonadota</taxon>
        <taxon>Armatimonadia</taxon>
        <taxon>Armatimonadales</taxon>
        <taxon>Armatimonadaceae</taxon>
        <taxon>Armatimonas</taxon>
    </lineage>
</organism>
<name>A0A7W9SUU7_ARMRO</name>
<accession>A0A7W9SUU7</accession>
<evidence type="ECO:0000313" key="1">
    <source>
        <dbReference type="EMBL" id="MBB6053242.1"/>
    </source>
</evidence>
<reference evidence="1 2" key="1">
    <citation type="submission" date="2020-08" db="EMBL/GenBank/DDBJ databases">
        <title>Genomic Encyclopedia of Type Strains, Phase IV (KMG-IV): sequencing the most valuable type-strain genomes for metagenomic binning, comparative biology and taxonomic classification.</title>
        <authorList>
            <person name="Goeker M."/>
        </authorList>
    </citation>
    <scope>NUCLEOTIDE SEQUENCE [LARGE SCALE GENOMIC DNA]</scope>
    <source>
        <strain evidence="1 2">DSM 23562</strain>
    </source>
</reference>
<dbReference type="AlphaFoldDB" id="A0A7W9SUU7"/>
<evidence type="ECO:0000313" key="2">
    <source>
        <dbReference type="Proteomes" id="UP000520814"/>
    </source>
</evidence>
<comment type="caution">
    <text evidence="1">The sequence shown here is derived from an EMBL/GenBank/DDBJ whole genome shotgun (WGS) entry which is preliminary data.</text>
</comment>
<sequence>MHALTLTRRQQGALVPLGIGLLLPAVATALYGPQVYQREQIARGLAPAVRLRLPSGKSAKSFSFDLETHRVEVEAVRAETASEDENLRVRHPRTDLFVFDPATGALLAEGSGSTARSGEFSDEHAISADRQFIAKPTDLYLDHGWKVLDPRGKELSTTPSNLSLSRVLLSPHGKYLLGWGQTHSPRQGRGEGMYFLTGPQRDNPRPMRDLSRWDLIAFTPDETGLMVVSPAPQGLWSRLRYIGLSTTASWECTLPQESLPPQALTVSPDGRFVAVASQNSLLVFDAHNGLLLRTIPRTAGWASHCIVRFSPESRWLGDLTPEGVDLWDWQKHRP</sequence>
<gene>
    <name evidence="1" type="ORF">HNQ39_005076</name>
</gene>
<dbReference type="SUPFAM" id="SSF50969">
    <property type="entry name" value="YVTN repeat-like/Quinoprotein amine dehydrogenase"/>
    <property type="match status" value="1"/>
</dbReference>
<dbReference type="RefSeq" id="WP_184203342.1">
    <property type="nucleotide sequence ID" value="NZ_JACHGW010000006.1"/>
</dbReference>
<proteinExistence type="predicted"/>
<keyword evidence="2" id="KW-1185">Reference proteome</keyword>
<dbReference type="EMBL" id="JACHGW010000006">
    <property type="protein sequence ID" value="MBB6053242.1"/>
    <property type="molecule type" value="Genomic_DNA"/>
</dbReference>
<dbReference type="Proteomes" id="UP000520814">
    <property type="component" value="Unassembled WGS sequence"/>
</dbReference>
<protein>
    <submittedName>
        <fullName evidence="1">WD40 repeat protein</fullName>
    </submittedName>
</protein>
<dbReference type="InterPro" id="IPR015943">
    <property type="entry name" value="WD40/YVTN_repeat-like_dom_sf"/>
</dbReference>
<dbReference type="InterPro" id="IPR011044">
    <property type="entry name" value="Quino_amine_DH_bsu"/>
</dbReference>
<dbReference type="Gene3D" id="2.130.10.10">
    <property type="entry name" value="YVTN repeat-like/Quinoprotein amine dehydrogenase"/>
    <property type="match status" value="1"/>
</dbReference>